<gene>
    <name evidence="3" type="ORF">SOO65_05445</name>
</gene>
<feature type="signal peptide" evidence="2">
    <location>
        <begin position="1"/>
        <end position="17"/>
    </location>
</feature>
<evidence type="ECO:0000313" key="3">
    <source>
        <dbReference type="EMBL" id="WPU66185.1"/>
    </source>
</evidence>
<evidence type="ECO:0000256" key="2">
    <source>
        <dbReference type="SAM" id="SignalP"/>
    </source>
</evidence>
<evidence type="ECO:0000313" key="4">
    <source>
        <dbReference type="Proteomes" id="UP001324634"/>
    </source>
</evidence>
<proteinExistence type="predicted"/>
<organism evidence="3 4">
    <name type="scientific">Peredibacter starrii</name>
    <dbReference type="NCBI Taxonomy" id="28202"/>
    <lineage>
        <taxon>Bacteria</taxon>
        <taxon>Pseudomonadati</taxon>
        <taxon>Bdellovibrionota</taxon>
        <taxon>Bacteriovoracia</taxon>
        <taxon>Bacteriovoracales</taxon>
        <taxon>Bacteriovoracaceae</taxon>
        <taxon>Peredibacter</taxon>
    </lineage>
</organism>
<protein>
    <submittedName>
        <fullName evidence="3">Uncharacterized protein</fullName>
    </submittedName>
</protein>
<feature type="compositionally biased region" description="Gly residues" evidence="1">
    <location>
        <begin position="90"/>
        <end position="113"/>
    </location>
</feature>
<dbReference type="KEGG" id="psti:SOO65_05445"/>
<evidence type="ECO:0000256" key="1">
    <source>
        <dbReference type="SAM" id="MobiDB-lite"/>
    </source>
</evidence>
<dbReference type="RefSeq" id="WP_321398137.1">
    <property type="nucleotide sequence ID" value="NZ_CP139487.1"/>
</dbReference>
<name>A0AAX4HSL7_9BACT</name>
<feature type="region of interest" description="Disordered" evidence="1">
    <location>
        <begin position="90"/>
        <end position="123"/>
    </location>
</feature>
<dbReference type="Proteomes" id="UP001324634">
    <property type="component" value="Chromosome"/>
</dbReference>
<reference evidence="3 4" key="1">
    <citation type="submission" date="2023-11" db="EMBL/GenBank/DDBJ databases">
        <title>Peredibacter starrii A3.12.</title>
        <authorList>
            <person name="Mitchell R.J."/>
        </authorList>
    </citation>
    <scope>NUCLEOTIDE SEQUENCE [LARGE SCALE GENOMIC DNA]</scope>
    <source>
        <strain evidence="3 4">A3.12</strain>
    </source>
</reference>
<dbReference type="AlphaFoldDB" id="A0AAX4HSL7"/>
<feature type="chain" id="PRO_5043813983" evidence="2">
    <location>
        <begin position="18"/>
        <end position="353"/>
    </location>
</feature>
<dbReference type="EMBL" id="CP139487">
    <property type="protein sequence ID" value="WPU66185.1"/>
    <property type="molecule type" value="Genomic_DNA"/>
</dbReference>
<keyword evidence="2" id="KW-0732">Signal</keyword>
<sequence>MRLFLFVLALSSQALLAAPPDCVSTDVDDPSSIPACTHLVIDTPIDLRGLSGPALEIDVNGDVEINADIILDGLAGGNIAVATSSGGVGGPGAENGGGTTIGFPDNGGDGANGNGLTPVSDDPLCGNGGGGGGLYEQGQSGSTCAAATTATGVGGNAFAFPGTIRGGFGGGAGAFSTPFEVGAGGGGGGGLYIHATGTITIKKGVRISARGGNGGNATNKGGPGGGGSGGIIWIHSDTNIVNKGIFDVTGGNGGTSPQPRTSTSQNGNGAGGIFRIQIGVADINDGTGIGNFTSSGRKLSSDISCGTIGVAKENKNETFQMLSGFVMALMMGALIKTLFRAPKKLLVKSARQS</sequence>
<accession>A0AAX4HSL7</accession>
<keyword evidence="4" id="KW-1185">Reference proteome</keyword>